<name>A0A7C9P4K9_9PROT</name>
<reference evidence="2 3" key="1">
    <citation type="submission" date="2019-09" db="EMBL/GenBank/DDBJ databases">
        <title>H2 Metabolism Revealed by Metagenomic Analysis in Subglacial Sediment of East Antarctica.</title>
        <authorList>
            <person name="Yang Z."/>
            <person name="Zhang Y."/>
            <person name="Lv Y."/>
            <person name="Yan W."/>
            <person name="Xiao X."/>
            <person name="Sun B."/>
            <person name="Ma H."/>
        </authorList>
    </citation>
    <scope>NUCLEOTIDE SEQUENCE [LARGE SCALE GENOMIC DNA]</scope>
    <source>
        <strain evidence="2">Bin2_2</strain>
    </source>
</reference>
<dbReference type="InterPro" id="IPR029058">
    <property type="entry name" value="AB_hydrolase_fold"/>
</dbReference>
<sequence>MHFYKLLILVLAVAVSSARAELPDYQAFTAQGTHLLLWVSSERGRAEPEVQAAQKLATQGVEVWSLDPLYAYFLPQLSRSMDAISQQDMADWLRSALASGKRVSVLAVSRAAVPVLRAAALLEPAQRRQIGVVLMYPNLYTVAEPLAAPDYLDLGPLKGLRVRILQPRRSAATPWLPGLVEHLKVYGATVESVVLENVREGYWARETPTEFEIAEGRRMDGLLLREMKALGQK</sequence>
<comment type="caution">
    <text evidence="2">The sequence shown here is derived from an EMBL/GenBank/DDBJ whole genome shotgun (WGS) entry which is preliminary data.</text>
</comment>
<organism evidence="2 3">
    <name type="scientific">Sulfuriferula multivorans</name>
    <dbReference type="NCBI Taxonomy" id="1559896"/>
    <lineage>
        <taxon>Bacteria</taxon>
        <taxon>Pseudomonadati</taxon>
        <taxon>Pseudomonadota</taxon>
        <taxon>Betaproteobacteria</taxon>
        <taxon>Nitrosomonadales</taxon>
        <taxon>Sulfuricellaceae</taxon>
        <taxon>Sulfuriferula</taxon>
    </lineage>
</organism>
<proteinExistence type="predicted"/>
<evidence type="ECO:0008006" key="4">
    <source>
        <dbReference type="Google" id="ProtNLM"/>
    </source>
</evidence>
<dbReference type="AlphaFoldDB" id="A0A7C9P4K9"/>
<evidence type="ECO:0000256" key="1">
    <source>
        <dbReference type="SAM" id="SignalP"/>
    </source>
</evidence>
<gene>
    <name evidence="2" type="ORF">GZ085_04475</name>
</gene>
<evidence type="ECO:0000313" key="3">
    <source>
        <dbReference type="Proteomes" id="UP000483432"/>
    </source>
</evidence>
<keyword evidence="1" id="KW-0732">Signal</keyword>
<feature type="signal peptide" evidence="1">
    <location>
        <begin position="1"/>
        <end position="20"/>
    </location>
</feature>
<accession>A0A7C9P4K9</accession>
<feature type="chain" id="PRO_5028830258" description="Alpha/beta hydrolase" evidence="1">
    <location>
        <begin position="21"/>
        <end position="233"/>
    </location>
</feature>
<dbReference type="Proteomes" id="UP000483432">
    <property type="component" value="Unassembled WGS sequence"/>
</dbReference>
<dbReference type="EMBL" id="JAAFGW010000045">
    <property type="protein sequence ID" value="NDP47643.1"/>
    <property type="molecule type" value="Genomic_DNA"/>
</dbReference>
<protein>
    <recommendedName>
        <fullName evidence="4">Alpha/beta hydrolase</fullName>
    </recommendedName>
</protein>
<evidence type="ECO:0000313" key="2">
    <source>
        <dbReference type="EMBL" id="NDP47643.1"/>
    </source>
</evidence>
<dbReference type="SUPFAM" id="SSF53474">
    <property type="entry name" value="alpha/beta-Hydrolases"/>
    <property type="match status" value="1"/>
</dbReference>